<keyword evidence="6" id="KW-0131">Cell cycle</keyword>
<dbReference type="Gene3D" id="2.30.31.20">
    <property type="entry name" value="Sporulation-specific cell division protein SsgB"/>
    <property type="match status" value="1"/>
</dbReference>
<evidence type="ECO:0000256" key="1">
    <source>
        <dbReference type="ARBA" id="ARBA00004431"/>
    </source>
</evidence>
<evidence type="ECO:0000256" key="5">
    <source>
        <dbReference type="ARBA" id="ARBA00023210"/>
    </source>
</evidence>
<dbReference type="EMBL" id="BAAAZP010000169">
    <property type="protein sequence ID" value="GAA3702466.1"/>
    <property type="molecule type" value="Genomic_DNA"/>
</dbReference>
<comment type="caution">
    <text evidence="7">The sequence shown here is derived from an EMBL/GenBank/DDBJ whole genome shotgun (WGS) entry which is preliminary data.</text>
</comment>
<proteinExistence type="inferred from homology"/>
<gene>
    <name evidence="7" type="ORF">GCM10022224_080350</name>
</gene>
<accession>A0ABP7DEB9</accession>
<sequence>MKRMTSVTQALTLWPADQHQVRPGRRRSRPPGQDPVQAVLAFEADDPYAVHLLFPHSHSAGEMVSWQFARALLVVGQGTAAGEGDVTVGPHEAAGYLVLTLVPEHGHELRFFAARSLVAKFVEATLEVVPLGREHERIAWDVELASLLGHQAQVTFREADIWGRTRPGTLAAAPDDRDMVVITVPSGVGQEVSWRVSRDELARQVERARRTFRARSREIRLQVPGDAELLLGVGAVQEFLLAGFQTALDGAS</sequence>
<keyword evidence="8" id="KW-1185">Reference proteome</keyword>
<reference evidence="8" key="1">
    <citation type="journal article" date="2019" name="Int. J. Syst. Evol. Microbiol.">
        <title>The Global Catalogue of Microorganisms (GCM) 10K type strain sequencing project: providing services to taxonomists for standard genome sequencing and annotation.</title>
        <authorList>
            <consortium name="The Broad Institute Genomics Platform"/>
            <consortium name="The Broad Institute Genome Sequencing Center for Infectious Disease"/>
            <person name="Wu L."/>
            <person name="Ma J."/>
        </authorList>
    </citation>
    <scope>NUCLEOTIDE SEQUENCE [LARGE SCALE GENOMIC DNA]</scope>
    <source>
        <strain evidence="8">JCM 16904</strain>
    </source>
</reference>
<dbReference type="InterPro" id="IPR006776">
    <property type="entry name" value="SsgB"/>
</dbReference>
<keyword evidence="4" id="KW-0749">Sporulation</keyword>
<dbReference type="InterPro" id="IPR038658">
    <property type="entry name" value="SsgB_sf"/>
</dbReference>
<dbReference type="Proteomes" id="UP001500902">
    <property type="component" value="Unassembled WGS sequence"/>
</dbReference>
<name>A0ABP7DEB9_9ACTN</name>
<evidence type="ECO:0000256" key="6">
    <source>
        <dbReference type="ARBA" id="ARBA00023306"/>
    </source>
</evidence>
<evidence type="ECO:0000313" key="7">
    <source>
        <dbReference type="EMBL" id="GAA3702466.1"/>
    </source>
</evidence>
<protein>
    <submittedName>
        <fullName evidence="7">Uncharacterized protein</fullName>
    </submittedName>
</protein>
<comment type="similarity">
    <text evidence="2">Belongs to the SsgA family.</text>
</comment>
<evidence type="ECO:0000256" key="2">
    <source>
        <dbReference type="ARBA" id="ARBA00009323"/>
    </source>
</evidence>
<comment type="subcellular location">
    <subcellularLocation>
        <location evidence="1">Cell septum</location>
    </subcellularLocation>
</comment>
<organism evidence="7 8">
    <name type="scientific">Nonomuraea antimicrobica</name>
    <dbReference type="NCBI Taxonomy" id="561173"/>
    <lineage>
        <taxon>Bacteria</taxon>
        <taxon>Bacillati</taxon>
        <taxon>Actinomycetota</taxon>
        <taxon>Actinomycetes</taxon>
        <taxon>Streptosporangiales</taxon>
        <taxon>Streptosporangiaceae</taxon>
        <taxon>Nonomuraea</taxon>
    </lineage>
</organism>
<evidence type="ECO:0000313" key="8">
    <source>
        <dbReference type="Proteomes" id="UP001500902"/>
    </source>
</evidence>
<dbReference type="Pfam" id="PF04686">
    <property type="entry name" value="SsgA"/>
    <property type="match status" value="1"/>
</dbReference>
<keyword evidence="3" id="KW-0132">Cell division</keyword>
<dbReference type="RefSeq" id="WP_344890726.1">
    <property type="nucleotide sequence ID" value="NZ_BAAAZP010000169.1"/>
</dbReference>
<evidence type="ECO:0000256" key="4">
    <source>
        <dbReference type="ARBA" id="ARBA00022969"/>
    </source>
</evidence>
<evidence type="ECO:0000256" key="3">
    <source>
        <dbReference type="ARBA" id="ARBA00022618"/>
    </source>
</evidence>
<keyword evidence="5" id="KW-0717">Septation</keyword>